<sequence length="259" mass="30331">MNVQLKAQIKQNLETSLQKFFRDKEVKHSHLLDLLFPNERRIRSLVGGLETSLGVVICKPIAQVLAKANGFLVEDKDLLMPNPFPEILSQEVEQLKQSWQNNTLITTEEYVNRLKESALKSDRENLNYVNPAAKKTVDLYLFKDGKEYAFDLKSVQINKRSGIDFKLQLIDWYSYRFCQDPAANFTAKIVFPVNPYKVDWWKRQGERAYPLEKGKDAWVQDEFWDFCSGRTDTWAEIIEILDELGKEGFGEQFKEIFYR</sequence>
<dbReference type="GO" id="GO:0016787">
    <property type="term" value="F:hydrolase activity"/>
    <property type="evidence" value="ECO:0007669"/>
    <property type="project" value="UniProtKB-KW"/>
</dbReference>
<reference evidence="7 8" key="1">
    <citation type="submission" date="2024-09" db="EMBL/GenBank/DDBJ databases">
        <title>Floridaenema gen nov. (Aerosakkonemataceae, Aerosakkonematales ord. nov., Cyanobacteria) from benthic tropical and subtropical fresh waters, with the description of four new species.</title>
        <authorList>
            <person name="Moretto J.A."/>
            <person name="Berthold D.E."/>
            <person name="Lefler F.W."/>
            <person name="Huang I.-S."/>
            <person name="Laughinghouse H. IV."/>
        </authorList>
    </citation>
    <scope>NUCLEOTIDE SEQUENCE [LARGE SCALE GENOMIC DNA]</scope>
    <source>
        <strain evidence="7 8">BLCC-F50</strain>
    </source>
</reference>
<evidence type="ECO:0000256" key="1">
    <source>
        <dbReference type="ARBA" id="ARBA00022722"/>
    </source>
</evidence>
<evidence type="ECO:0000313" key="7">
    <source>
        <dbReference type="EMBL" id="MFB2893015.1"/>
    </source>
</evidence>
<organism evidence="7 8">
    <name type="scientific">Floridaenema flaviceps BLCC-F50</name>
    <dbReference type="NCBI Taxonomy" id="3153642"/>
    <lineage>
        <taxon>Bacteria</taxon>
        <taxon>Bacillati</taxon>
        <taxon>Cyanobacteriota</taxon>
        <taxon>Cyanophyceae</taxon>
        <taxon>Oscillatoriophycideae</taxon>
        <taxon>Aerosakkonematales</taxon>
        <taxon>Aerosakkonemataceae</taxon>
        <taxon>Floridanema</taxon>
        <taxon>Floridanema flaviceps</taxon>
    </lineage>
</organism>
<name>A0ABV4XN99_9CYAN</name>
<keyword evidence="2" id="KW-0680">Restriction system</keyword>
<accession>A0ABV4XN99</accession>
<dbReference type="EC" id="3.1.21.4" evidence="6"/>
<evidence type="ECO:0000256" key="3">
    <source>
        <dbReference type="ARBA" id="ARBA00022759"/>
    </source>
</evidence>
<dbReference type="Proteomes" id="UP001576784">
    <property type="component" value="Unassembled WGS sequence"/>
</dbReference>
<protein>
    <recommendedName>
        <fullName evidence="6">type II site-specific deoxyribonuclease</fullName>
        <ecNumber evidence="6">3.1.21.4</ecNumber>
    </recommendedName>
</protein>
<evidence type="ECO:0000256" key="2">
    <source>
        <dbReference type="ARBA" id="ARBA00022747"/>
    </source>
</evidence>
<proteinExistence type="predicted"/>
<keyword evidence="4 7" id="KW-0378">Hydrolase</keyword>
<comment type="catalytic activity">
    <reaction evidence="5">
        <text>Endonucleolytic cleavage of DNA to give specific double-stranded fragments with terminal 5'-phosphates.</text>
        <dbReference type="EC" id="3.1.21.4"/>
    </reaction>
</comment>
<comment type="caution">
    <text evidence="7">The sequence shown here is derived from an EMBL/GenBank/DDBJ whole genome shotgun (WGS) entry which is preliminary data.</text>
</comment>
<keyword evidence="8" id="KW-1185">Reference proteome</keyword>
<keyword evidence="1" id="KW-0540">Nuclease</keyword>
<evidence type="ECO:0000313" key="8">
    <source>
        <dbReference type="Proteomes" id="UP001576784"/>
    </source>
</evidence>
<gene>
    <name evidence="7" type="ORF">ACE1CI_08895</name>
</gene>
<dbReference type="RefSeq" id="WP_413262680.1">
    <property type="nucleotide sequence ID" value="NZ_JBHFNR010000059.1"/>
</dbReference>
<dbReference type="EMBL" id="JBHFNR010000059">
    <property type="protein sequence ID" value="MFB2893015.1"/>
    <property type="molecule type" value="Genomic_DNA"/>
</dbReference>
<evidence type="ECO:0000256" key="6">
    <source>
        <dbReference type="ARBA" id="ARBA00093790"/>
    </source>
</evidence>
<evidence type="ECO:0000256" key="4">
    <source>
        <dbReference type="ARBA" id="ARBA00022801"/>
    </source>
</evidence>
<dbReference type="GO" id="GO:0004519">
    <property type="term" value="F:endonuclease activity"/>
    <property type="evidence" value="ECO:0007669"/>
    <property type="project" value="UniProtKB-KW"/>
</dbReference>
<keyword evidence="3 7" id="KW-0255">Endonuclease</keyword>
<dbReference type="InterPro" id="IPR019045">
    <property type="entry name" value="Restrct_endonuc_II_HinfI"/>
</dbReference>
<dbReference type="Pfam" id="PF09520">
    <property type="entry name" value="RE_TdeIII"/>
    <property type="match status" value="1"/>
</dbReference>
<evidence type="ECO:0000256" key="5">
    <source>
        <dbReference type="ARBA" id="ARBA00093760"/>
    </source>
</evidence>